<feature type="domain" description="HTH araC/xylS-type" evidence="4">
    <location>
        <begin position="139"/>
        <end position="237"/>
    </location>
</feature>
<protein>
    <submittedName>
        <fullName evidence="5">Helix-turn-helix domain-containing protein</fullName>
    </submittedName>
    <submittedName>
        <fullName evidence="6">Transcriptional regulator, AraC family</fullName>
    </submittedName>
</protein>
<dbReference type="EMBL" id="CP018099">
    <property type="protein sequence ID" value="APF17712.1"/>
    <property type="molecule type" value="Genomic_DNA"/>
</dbReference>
<keyword evidence="2" id="KW-0238">DNA-binding</keyword>
<dbReference type="GO" id="GO:0003700">
    <property type="term" value="F:DNA-binding transcription factor activity"/>
    <property type="evidence" value="ECO:0007669"/>
    <property type="project" value="InterPro"/>
</dbReference>
<evidence type="ECO:0000256" key="1">
    <source>
        <dbReference type="ARBA" id="ARBA00023015"/>
    </source>
</evidence>
<evidence type="ECO:0000313" key="6">
    <source>
        <dbReference type="EMBL" id="EHO41794.1"/>
    </source>
</evidence>
<proteinExistence type="predicted"/>
<organism evidence="6 7">
    <name type="scientific">Caldithrix abyssi DSM 13497</name>
    <dbReference type="NCBI Taxonomy" id="880073"/>
    <lineage>
        <taxon>Bacteria</taxon>
        <taxon>Pseudomonadati</taxon>
        <taxon>Calditrichota</taxon>
        <taxon>Calditrichia</taxon>
        <taxon>Calditrichales</taxon>
        <taxon>Calditrichaceae</taxon>
        <taxon>Caldithrix</taxon>
    </lineage>
</organism>
<name>H1XW22_CALAY</name>
<reference evidence="5 8" key="2">
    <citation type="submission" date="2016-11" db="EMBL/GenBank/DDBJ databases">
        <title>Genomic analysis of Caldithrix abyssi and proposal of a novel bacterial phylum Caldithrichaeota.</title>
        <authorList>
            <person name="Kublanov I."/>
            <person name="Sigalova O."/>
            <person name="Gavrilov S."/>
            <person name="Lebedinsky A."/>
            <person name="Ivanova N."/>
            <person name="Daum C."/>
            <person name="Reddy T."/>
            <person name="Klenk H.P."/>
            <person name="Goker M."/>
            <person name="Reva O."/>
            <person name="Miroshnichenko M."/>
            <person name="Kyprides N."/>
            <person name="Woyke T."/>
            <person name="Gelfand M."/>
        </authorList>
    </citation>
    <scope>NUCLEOTIDE SEQUENCE [LARGE SCALE GENOMIC DNA]</scope>
    <source>
        <strain evidence="5 8">LF13</strain>
    </source>
</reference>
<evidence type="ECO:0000313" key="5">
    <source>
        <dbReference type="EMBL" id="APF17712.1"/>
    </source>
</evidence>
<dbReference type="RefSeq" id="WP_006928970.1">
    <property type="nucleotide sequence ID" value="NZ_CM001402.1"/>
</dbReference>
<dbReference type="Proteomes" id="UP000004671">
    <property type="component" value="Chromosome"/>
</dbReference>
<dbReference type="STRING" id="880073.Cabys_961"/>
<dbReference type="SUPFAM" id="SSF46689">
    <property type="entry name" value="Homeodomain-like"/>
    <property type="match status" value="2"/>
</dbReference>
<accession>H1XW22</accession>
<dbReference type="InParanoid" id="H1XW22"/>
<dbReference type="AlphaFoldDB" id="H1XW22"/>
<dbReference type="PROSITE" id="PS01124">
    <property type="entry name" value="HTH_ARAC_FAMILY_2"/>
    <property type="match status" value="1"/>
</dbReference>
<gene>
    <name evidence="5" type="ORF">Cabys_961</name>
    <name evidence="6" type="ORF">Calab_2184</name>
</gene>
<evidence type="ECO:0000313" key="7">
    <source>
        <dbReference type="Proteomes" id="UP000004671"/>
    </source>
</evidence>
<dbReference type="eggNOG" id="COG2207">
    <property type="taxonomic scope" value="Bacteria"/>
</dbReference>
<evidence type="ECO:0000313" key="8">
    <source>
        <dbReference type="Proteomes" id="UP000183868"/>
    </source>
</evidence>
<evidence type="ECO:0000259" key="4">
    <source>
        <dbReference type="PROSITE" id="PS01124"/>
    </source>
</evidence>
<dbReference type="Gene3D" id="1.10.10.60">
    <property type="entry name" value="Homeodomain-like"/>
    <property type="match status" value="2"/>
</dbReference>
<dbReference type="Proteomes" id="UP000183868">
    <property type="component" value="Chromosome"/>
</dbReference>
<dbReference type="InterPro" id="IPR009057">
    <property type="entry name" value="Homeodomain-like_sf"/>
</dbReference>
<dbReference type="PANTHER" id="PTHR43280">
    <property type="entry name" value="ARAC-FAMILY TRANSCRIPTIONAL REGULATOR"/>
    <property type="match status" value="1"/>
</dbReference>
<dbReference type="Pfam" id="PF12833">
    <property type="entry name" value="HTH_18"/>
    <property type="match status" value="1"/>
</dbReference>
<dbReference type="KEGG" id="caby:Cabys_961"/>
<keyword evidence="7" id="KW-1185">Reference proteome</keyword>
<dbReference type="HOGENOM" id="CLU_1145534_0_0_0"/>
<dbReference type="PANTHER" id="PTHR43280:SF28">
    <property type="entry name" value="HTH-TYPE TRANSCRIPTIONAL ACTIVATOR RHAS"/>
    <property type="match status" value="1"/>
</dbReference>
<keyword evidence="1" id="KW-0805">Transcription regulation</keyword>
<dbReference type="InterPro" id="IPR018060">
    <property type="entry name" value="HTH_AraC"/>
</dbReference>
<evidence type="ECO:0000256" key="3">
    <source>
        <dbReference type="ARBA" id="ARBA00023163"/>
    </source>
</evidence>
<dbReference type="PaxDb" id="880073-Calab_2184"/>
<evidence type="ECO:0000256" key="2">
    <source>
        <dbReference type="ARBA" id="ARBA00023125"/>
    </source>
</evidence>
<dbReference type="GO" id="GO:0043565">
    <property type="term" value="F:sequence-specific DNA binding"/>
    <property type="evidence" value="ECO:0007669"/>
    <property type="project" value="InterPro"/>
</dbReference>
<dbReference type="OrthoDB" id="342399at2"/>
<keyword evidence="3" id="KW-0804">Transcription</keyword>
<dbReference type="EMBL" id="CM001402">
    <property type="protein sequence ID" value="EHO41794.1"/>
    <property type="molecule type" value="Genomic_DNA"/>
</dbReference>
<dbReference type="SMART" id="SM00342">
    <property type="entry name" value="HTH_ARAC"/>
    <property type="match status" value="1"/>
</dbReference>
<sequence length="242" mass="29104">MYKILVDIDERFLLDECRAVFSEFGEVELLVQKPSSGNNNTVSFDALFFISNRLNSETLTRLEIYRKQYPKFPLVFYNHSLMLDDMARELPQKNLYLIVGDERKWHLRQLVKRMLKMHWRRLPYKELGIDFDNLSERMKKVLQYIETSEFEKCDIFHIADFLQITPSYFSQIFKAETGQSFRSFMQRVLNYYENLLFLDWGLEIKKVSRMLGYSELSSYSRSFKNRKGQSPRAFVKLQSRRN</sequence>
<reference evidence="6 7" key="1">
    <citation type="submission" date="2011-09" db="EMBL/GenBank/DDBJ databases">
        <title>The permanent draft genome of Caldithrix abyssi DSM 13497.</title>
        <authorList>
            <consortium name="US DOE Joint Genome Institute (JGI-PGF)"/>
            <person name="Lucas S."/>
            <person name="Han J."/>
            <person name="Lapidus A."/>
            <person name="Bruce D."/>
            <person name="Goodwin L."/>
            <person name="Pitluck S."/>
            <person name="Peters L."/>
            <person name="Kyrpides N."/>
            <person name="Mavromatis K."/>
            <person name="Ivanova N."/>
            <person name="Mikhailova N."/>
            <person name="Chertkov O."/>
            <person name="Detter J.C."/>
            <person name="Tapia R."/>
            <person name="Han C."/>
            <person name="Land M."/>
            <person name="Hauser L."/>
            <person name="Markowitz V."/>
            <person name="Cheng J.-F."/>
            <person name="Hugenholtz P."/>
            <person name="Woyke T."/>
            <person name="Wu D."/>
            <person name="Spring S."/>
            <person name="Brambilla E."/>
            <person name="Klenk H.-P."/>
            <person name="Eisen J.A."/>
        </authorList>
    </citation>
    <scope>NUCLEOTIDE SEQUENCE [LARGE SCALE GENOMIC DNA]</scope>
    <source>
        <strain evidence="6 7">DSM 13497</strain>
    </source>
</reference>